<dbReference type="AlphaFoldDB" id="A0AAQ3UT79"/>
<evidence type="ECO:0000313" key="1">
    <source>
        <dbReference type="EMBL" id="WVZ96022.1"/>
    </source>
</evidence>
<accession>A0AAQ3UT79</accession>
<protein>
    <submittedName>
        <fullName evidence="1">Uncharacterized protein</fullName>
    </submittedName>
</protein>
<proteinExistence type="predicted"/>
<dbReference type="EMBL" id="CP144754">
    <property type="protein sequence ID" value="WVZ96022.1"/>
    <property type="molecule type" value="Genomic_DNA"/>
</dbReference>
<organism evidence="1 2">
    <name type="scientific">Paspalum notatum var. saurae</name>
    <dbReference type="NCBI Taxonomy" id="547442"/>
    <lineage>
        <taxon>Eukaryota</taxon>
        <taxon>Viridiplantae</taxon>
        <taxon>Streptophyta</taxon>
        <taxon>Embryophyta</taxon>
        <taxon>Tracheophyta</taxon>
        <taxon>Spermatophyta</taxon>
        <taxon>Magnoliopsida</taxon>
        <taxon>Liliopsida</taxon>
        <taxon>Poales</taxon>
        <taxon>Poaceae</taxon>
        <taxon>PACMAD clade</taxon>
        <taxon>Panicoideae</taxon>
        <taxon>Andropogonodae</taxon>
        <taxon>Paspaleae</taxon>
        <taxon>Paspalinae</taxon>
        <taxon>Paspalum</taxon>
    </lineage>
</organism>
<name>A0AAQ3UT79_PASNO</name>
<keyword evidence="2" id="KW-1185">Reference proteome</keyword>
<evidence type="ECO:0000313" key="2">
    <source>
        <dbReference type="Proteomes" id="UP001341281"/>
    </source>
</evidence>
<gene>
    <name evidence="1" type="ORF">U9M48_041711</name>
</gene>
<sequence>MRDGVKVPDTCSINPLKEDTKARGGVPVLKHPLSPLASSAAKRLSFQIEMPAAKKIQAPGIMATAAAKKKFLVKVKVKVRDGMIKVLKAHPPLPPPRPVPDDFLELLTPEDGADLLAAFAADALLMNKWRDEEKRILEEYESTGEAYETVEVEEGVLEQHRRDGVSYEVIREVVVQEY</sequence>
<reference evidence="1 2" key="1">
    <citation type="submission" date="2024-02" db="EMBL/GenBank/DDBJ databases">
        <title>High-quality chromosome-scale genome assembly of Pensacola bahiagrass (Paspalum notatum Flugge var. saurae).</title>
        <authorList>
            <person name="Vega J.M."/>
            <person name="Podio M."/>
            <person name="Orjuela J."/>
            <person name="Siena L.A."/>
            <person name="Pessino S.C."/>
            <person name="Combes M.C."/>
            <person name="Mariac C."/>
            <person name="Albertini E."/>
            <person name="Pupilli F."/>
            <person name="Ortiz J.P.A."/>
            <person name="Leblanc O."/>
        </authorList>
    </citation>
    <scope>NUCLEOTIDE SEQUENCE [LARGE SCALE GENOMIC DNA]</scope>
    <source>
        <strain evidence="1">R1</strain>
        <tissue evidence="1">Leaf</tissue>
    </source>
</reference>
<dbReference type="Proteomes" id="UP001341281">
    <property type="component" value="Chromosome 10"/>
</dbReference>